<dbReference type="Pfam" id="PF06042">
    <property type="entry name" value="NTP_transf_6"/>
    <property type="match status" value="1"/>
</dbReference>
<dbReference type="InterPro" id="IPR009267">
    <property type="entry name" value="NTP_transf_6"/>
</dbReference>
<proteinExistence type="predicted"/>
<keyword evidence="2" id="KW-1185">Reference proteome</keyword>
<evidence type="ECO:0000313" key="2">
    <source>
        <dbReference type="Proteomes" id="UP000186308"/>
    </source>
</evidence>
<organism evidence="1 2">
    <name type="scientific">Acidiphilium rubrum</name>
    <dbReference type="NCBI Taxonomy" id="526"/>
    <lineage>
        <taxon>Bacteria</taxon>
        <taxon>Pseudomonadati</taxon>
        <taxon>Pseudomonadota</taxon>
        <taxon>Alphaproteobacteria</taxon>
        <taxon>Acetobacterales</taxon>
        <taxon>Acidocellaceae</taxon>
        <taxon>Acidiphilium</taxon>
    </lineage>
</organism>
<dbReference type="RefSeq" id="WP_029311653.1">
    <property type="nucleotide sequence ID" value="NZ_FTNE01000015.1"/>
</dbReference>
<evidence type="ECO:0008006" key="3">
    <source>
        <dbReference type="Google" id="ProtNLM"/>
    </source>
</evidence>
<dbReference type="PANTHER" id="PTHR39166">
    <property type="entry name" value="BLL1166 PROTEIN"/>
    <property type="match status" value="1"/>
</dbReference>
<protein>
    <recommendedName>
        <fullName evidence="3">Nucleotidyltransferase family protein</fullName>
    </recommendedName>
</protein>
<dbReference type="EMBL" id="FTNE01000015">
    <property type="protein sequence ID" value="SIR09110.1"/>
    <property type="molecule type" value="Genomic_DNA"/>
</dbReference>
<gene>
    <name evidence="1" type="ORF">SAMN05421828_11533</name>
</gene>
<dbReference type="AlphaFoldDB" id="A0A8G2FE08"/>
<accession>A0A8G2FE08</accession>
<evidence type="ECO:0000313" key="1">
    <source>
        <dbReference type="EMBL" id="SIR09110.1"/>
    </source>
</evidence>
<dbReference type="PANTHER" id="PTHR39166:SF1">
    <property type="entry name" value="BLL1166 PROTEIN"/>
    <property type="match status" value="1"/>
</dbReference>
<comment type="caution">
    <text evidence="1">The sequence shown here is derived from an EMBL/GenBank/DDBJ whole genome shotgun (WGS) entry which is preliminary data.</text>
</comment>
<reference evidence="1 2" key="1">
    <citation type="submission" date="2017-01" db="EMBL/GenBank/DDBJ databases">
        <authorList>
            <person name="Varghese N."/>
            <person name="Submissions S."/>
        </authorList>
    </citation>
    <scope>NUCLEOTIDE SEQUENCE [LARGE SCALE GENOMIC DNA]</scope>
    <source>
        <strain evidence="1 2">ATCC 35905</strain>
    </source>
</reference>
<sequence>MDAAAFADIIRQNRANRALLERLPAIGLGDVWLAAGCLFQTVWNHQMGRPPDEQISDYDLFYHDPTDVSWDAEDRVIRRVAHACADLGVTIEVKNQARVHLWYRDRFGTDYPALRSSEDGIGRFLVRGTCVGVRAGCGRVFAPFGLDDIALGVLRPNPDVALTARFAEKCRSYQRRWPHLRIEAG</sequence>
<dbReference type="Proteomes" id="UP000186308">
    <property type="component" value="Unassembled WGS sequence"/>
</dbReference>
<dbReference type="OrthoDB" id="9805247at2"/>
<name>A0A8G2FE08_ACIRU</name>